<dbReference type="InParanoid" id="A0A1W4WX62"/>
<dbReference type="Gene3D" id="3.30.60.30">
    <property type="match status" value="1"/>
</dbReference>
<name>A0A1W4WX62_AGRPL</name>
<evidence type="ECO:0000313" key="3">
    <source>
        <dbReference type="Proteomes" id="UP000192223"/>
    </source>
</evidence>
<dbReference type="InterPro" id="IPR036058">
    <property type="entry name" value="Kazal_dom_sf"/>
</dbReference>
<evidence type="ECO:0000313" key="4">
    <source>
        <dbReference type="RefSeq" id="XP_018328444.1"/>
    </source>
</evidence>
<evidence type="ECO:0000256" key="1">
    <source>
        <dbReference type="SAM" id="SignalP"/>
    </source>
</evidence>
<dbReference type="GeneID" id="108739174"/>
<dbReference type="Pfam" id="PF07648">
    <property type="entry name" value="Kazal_2"/>
    <property type="match status" value="1"/>
</dbReference>
<dbReference type="Proteomes" id="UP000192223">
    <property type="component" value="Unplaced"/>
</dbReference>
<keyword evidence="1" id="KW-0732">Signal</keyword>
<evidence type="ECO:0000259" key="2">
    <source>
        <dbReference type="PROSITE" id="PS51465"/>
    </source>
</evidence>
<dbReference type="AlphaFoldDB" id="A0A1W4WX62"/>
<dbReference type="CDD" id="cd00104">
    <property type="entry name" value="KAZAL_FS"/>
    <property type="match status" value="1"/>
</dbReference>
<proteinExistence type="predicted"/>
<dbReference type="RefSeq" id="XP_018328444.1">
    <property type="nucleotide sequence ID" value="XM_018472942.2"/>
</dbReference>
<keyword evidence="3" id="KW-1185">Reference proteome</keyword>
<reference evidence="4" key="1">
    <citation type="submission" date="2025-08" db="UniProtKB">
        <authorList>
            <consortium name="RefSeq"/>
        </authorList>
    </citation>
    <scope>IDENTIFICATION</scope>
    <source>
        <tissue evidence="4">Entire body</tissue>
    </source>
</reference>
<dbReference type="OrthoDB" id="328123at2759"/>
<dbReference type="KEGG" id="apln:108739174"/>
<sequence length="115" mass="12608">MKILSVLFLAVLVAQTWSYSLTGPLKRGQRCLLCTEEYEPVCGVNGEGIRKTFGNNCELVQWNCLAGKDYKHISHGVCPESIKSGLLNSTCTIICPNDSHPACGCVRSFTGHFLK</sequence>
<feature type="signal peptide" evidence="1">
    <location>
        <begin position="1"/>
        <end position="18"/>
    </location>
</feature>
<protein>
    <submittedName>
        <fullName evidence="4">Turripeptide Gli9.1-like</fullName>
    </submittedName>
</protein>
<feature type="chain" id="PRO_5010720874" evidence="1">
    <location>
        <begin position="19"/>
        <end position="115"/>
    </location>
</feature>
<dbReference type="PROSITE" id="PS51465">
    <property type="entry name" value="KAZAL_2"/>
    <property type="match status" value="1"/>
</dbReference>
<organism evidence="3 4">
    <name type="scientific">Agrilus planipennis</name>
    <name type="common">Emerald ash borer</name>
    <name type="synonym">Agrilus marcopoli</name>
    <dbReference type="NCBI Taxonomy" id="224129"/>
    <lineage>
        <taxon>Eukaryota</taxon>
        <taxon>Metazoa</taxon>
        <taxon>Ecdysozoa</taxon>
        <taxon>Arthropoda</taxon>
        <taxon>Hexapoda</taxon>
        <taxon>Insecta</taxon>
        <taxon>Pterygota</taxon>
        <taxon>Neoptera</taxon>
        <taxon>Endopterygota</taxon>
        <taxon>Coleoptera</taxon>
        <taxon>Polyphaga</taxon>
        <taxon>Elateriformia</taxon>
        <taxon>Buprestoidea</taxon>
        <taxon>Buprestidae</taxon>
        <taxon>Agrilinae</taxon>
        <taxon>Agrilus</taxon>
    </lineage>
</organism>
<accession>A0A1W4WX62</accession>
<dbReference type="SUPFAM" id="SSF100895">
    <property type="entry name" value="Kazal-type serine protease inhibitors"/>
    <property type="match status" value="1"/>
</dbReference>
<feature type="domain" description="Kazal-like" evidence="2">
    <location>
        <begin position="25"/>
        <end position="80"/>
    </location>
</feature>
<dbReference type="InterPro" id="IPR002350">
    <property type="entry name" value="Kazal_dom"/>
</dbReference>
<gene>
    <name evidence="4" type="primary">LOC108739174</name>
</gene>